<dbReference type="GO" id="GO:0015293">
    <property type="term" value="F:symporter activity"/>
    <property type="evidence" value="ECO:0007669"/>
    <property type="project" value="UniProtKB-KW"/>
</dbReference>
<comment type="subcellular location">
    <subcellularLocation>
        <location evidence="1">Cell membrane</location>
        <topology evidence="1">Multi-pass membrane protein</topology>
    </subcellularLocation>
</comment>
<feature type="transmembrane region" description="Helical" evidence="7">
    <location>
        <begin position="46"/>
        <end position="66"/>
    </location>
</feature>
<evidence type="ECO:0000256" key="4">
    <source>
        <dbReference type="ARBA" id="ARBA00022692"/>
    </source>
</evidence>
<feature type="transmembrane region" description="Helical" evidence="7">
    <location>
        <begin position="347"/>
        <end position="370"/>
    </location>
</feature>
<feature type="transmembrane region" description="Helical" evidence="7">
    <location>
        <begin position="143"/>
        <end position="162"/>
    </location>
</feature>
<evidence type="ECO:0000256" key="3">
    <source>
        <dbReference type="ARBA" id="ARBA00022475"/>
    </source>
</evidence>
<feature type="transmembrane region" description="Helical" evidence="7">
    <location>
        <begin position="78"/>
        <end position="104"/>
    </location>
</feature>
<protein>
    <recommendedName>
        <fullName evidence="9">Dicarboxylate/amino acid:cation symporter</fullName>
    </recommendedName>
</protein>
<dbReference type="PANTHER" id="PTHR42865:SF7">
    <property type="entry name" value="PROTON_GLUTAMATE-ASPARTATE SYMPORTER"/>
    <property type="match status" value="1"/>
</dbReference>
<sequence length="416" mass="42478">MNQRATALGLILGLALGLLASATDIDLLDRLATGVAPLGTLFINAIRMVVIPLVVTTIFVGVARLGNPRTVGKLGGSALGFFWGTTVPAIVIGMGFMTLAMTLWPVAVEVPTTVESAQELPGLLDLILRLIPANPFAAAADGALLPLIVFTLLLAAATGAVTQARRQRLITFAEDISAVFVRLIHWILWTAPAGVFGLAAPVVAGMGLGLLAGLAVFVATVVVGLFVFILLFYLPAVQLLGKKGIAEFVKGVSGSFVIGFSTTSSVASLPVMFEDAEALGVSPAVSSLVLSLGAAINRAGSALFQAGAVVFLATLYDVPLPFTTLLGVGFVGFVVAMSVAPVPSASIVTLTPILEVAGVPVAGLGILLGIDRLPDMFRSATNITGHVAAAVIVEGLCGGDVVEGSGTMTGTIEDRR</sequence>
<feature type="transmembrane region" description="Helical" evidence="7">
    <location>
        <begin position="308"/>
        <end position="335"/>
    </location>
</feature>
<evidence type="ECO:0000256" key="5">
    <source>
        <dbReference type="ARBA" id="ARBA00022989"/>
    </source>
</evidence>
<dbReference type="InterPro" id="IPR036458">
    <property type="entry name" value="Na:dicarbo_symporter_sf"/>
</dbReference>
<keyword evidence="5 7" id="KW-1133">Transmembrane helix</keyword>
<dbReference type="EMBL" id="UINC01000566">
    <property type="protein sequence ID" value="SUZ57586.1"/>
    <property type="molecule type" value="Genomic_DNA"/>
</dbReference>
<evidence type="ECO:0000256" key="2">
    <source>
        <dbReference type="ARBA" id="ARBA00022448"/>
    </source>
</evidence>
<dbReference type="InterPro" id="IPR001991">
    <property type="entry name" value="Na-dicarboxylate_symporter"/>
</dbReference>
<dbReference type="Pfam" id="PF00375">
    <property type="entry name" value="SDF"/>
    <property type="match status" value="1"/>
</dbReference>
<keyword evidence="4 7" id="KW-0812">Transmembrane</keyword>
<evidence type="ECO:0000313" key="8">
    <source>
        <dbReference type="EMBL" id="SUZ57586.1"/>
    </source>
</evidence>
<proteinExistence type="predicted"/>
<dbReference type="PRINTS" id="PR00173">
    <property type="entry name" value="EDTRNSPORT"/>
</dbReference>
<dbReference type="AlphaFoldDB" id="A0A381NSH9"/>
<feature type="transmembrane region" description="Helical" evidence="7">
    <location>
        <begin position="210"/>
        <end position="236"/>
    </location>
</feature>
<evidence type="ECO:0008006" key="9">
    <source>
        <dbReference type="Google" id="ProtNLM"/>
    </source>
</evidence>
<keyword evidence="2" id="KW-0813">Transport</keyword>
<gene>
    <name evidence="8" type="ORF">METZ01_LOCUS10440</name>
</gene>
<dbReference type="GO" id="GO:0005886">
    <property type="term" value="C:plasma membrane"/>
    <property type="evidence" value="ECO:0007669"/>
    <property type="project" value="UniProtKB-SubCell"/>
</dbReference>
<dbReference type="PANTHER" id="PTHR42865">
    <property type="entry name" value="PROTON/GLUTAMATE-ASPARTATE SYMPORTER"/>
    <property type="match status" value="1"/>
</dbReference>
<reference evidence="8" key="1">
    <citation type="submission" date="2018-05" db="EMBL/GenBank/DDBJ databases">
        <authorList>
            <person name="Lanie J.A."/>
            <person name="Ng W.-L."/>
            <person name="Kazmierczak K.M."/>
            <person name="Andrzejewski T.M."/>
            <person name="Davidsen T.M."/>
            <person name="Wayne K.J."/>
            <person name="Tettelin H."/>
            <person name="Glass J.I."/>
            <person name="Rusch D."/>
            <person name="Podicherti R."/>
            <person name="Tsui H.-C.T."/>
            <person name="Winkler M.E."/>
        </authorList>
    </citation>
    <scope>NUCLEOTIDE SEQUENCE</scope>
</reference>
<evidence type="ECO:0000256" key="1">
    <source>
        <dbReference type="ARBA" id="ARBA00004651"/>
    </source>
</evidence>
<evidence type="ECO:0000256" key="6">
    <source>
        <dbReference type="ARBA" id="ARBA00023136"/>
    </source>
</evidence>
<keyword evidence="6 7" id="KW-0472">Membrane</keyword>
<dbReference type="SUPFAM" id="SSF118215">
    <property type="entry name" value="Proton glutamate symport protein"/>
    <property type="match status" value="1"/>
</dbReference>
<dbReference type="Gene3D" id="1.10.3860.10">
    <property type="entry name" value="Sodium:dicarboxylate symporter"/>
    <property type="match status" value="1"/>
</dbReference>
<name>A0A381NSH9_9ZZZZ</name>
<feature type="transmembrane region" description="Helical" evidence="7">
    <location>
        <begin position="248"/>
        <end position="272"/>
    </location>
</feature>
<keyword evidence="3" id="KW-1003">Cell membrane</keyword>
<feature type="transmembrane region" description="Helical" evidence="7">
    <location>
        <begin position="183"/>
        <end position="204"/>
    </location>
</feature>
<accession>A0A381NSH9</accession>
<evidence type="ECO:0000256" key="7">
    <source>
        <dbReference type="SAM" id="Phobius"/>
    </source>
</evidence>
<organism evidence="8">
    <name type="scientific">marine metagenome</name>
    <dbReference type="NCBI Taxonomy" id="408172"/>
    <lineage>
        <taxon>unclassified sequences</taxon>
        <taxon>metagenomes</taxon>
        <taxon>ecological metagenomes</taxon>
    </lineage>
</organism>